<dbReference type="AlphaFoldDB" id="A0AAN8JHA4"/>
<comment type="caution">
    <text evidence="3">The sequence shown here is derived from an EMBL/GenBank/DDBJ whole genome shotgun (WGS) entry which is preliminary data.</text>
</comment>
<dbReference type="SUPFAM" id="SSF54495">
    <property type="entry name" value="UBC-like"/>
    <property type="match status" value="1"/>
</dbReference>
<dbReference type="PANTHER" id="PTHR24067">
    <property type="entry name" value="UBIQUITIN-CONJUGATING ENZYME E2"/>
    <property type="match status" value="1"/>
</dbReference>
<feature type="region of interest" description="Disordered" evidence="1">
    <location>
        <begin position="179"/>
        <end position="200"/>
    </location>
</feature>
<feature type="domain" description="UBC core" evidence="2">
    <location>
        <begin position="1"/>
        <end position="165"/>
    </location>
</feature>
<dbReference type="Gene3D" id="3.10.110.10">
    <property type="entry name" value="Ubiquitin Conjugating Enzyme"/>
    <property type="match status" value="1"/>
</dbReference>
<evidence type="ECO:0000256" key="1">
    <source>
        <dbReference type="SAM" id="MobiDB-lite"/>
    </source>
</evidence>
<dbReference type="InterPro" id="IPR050113">
    <property type="entry name" value="Ub_conjugating_enzyme"/>
</dbReference>
<gene>
    <name evidence="3" type="ORF">SNE40_013958</name>
</gene>
<evidence type="ECO:0000313" key="3">
    <source>
        <dbReference type="EMBL" id="KAK6175505.1"/>
    </source>
</evidence>
<dbReference type="SMART" id="SM00212">
    <property type="entry name" value="UBCc"/>
    <property type="match status" value="1"/>
</dbReference>
<organism evidence="3 4">
    <name type="scientific">Patella caerulea</name>
    <name type="common">Rayed Mediterranean limpet</name>
    <dbReference type="NCBI Taxonomy" id="87958"/>
    <lineage>
        <taxon>Eukaryota</taxon>
        <taxon>Metazoa</taxon>
        <taxon>Spiralia</taxon>
        <taxon>Lophotrochozoa</taxon>
        <taxon>Mollusca</taxon>
        <taxon>Gastropoda</taxon>
        <taxon>Patellogastropoda</taxon>
        <taxon>Patelloidea</taxon>
        <taxon>Patellidae</taxon>
        <taxon>Patella</taxon>
    </lineage>
</organism>
<dbReference type="PROSITE" id="PS50127">
    <property type="entry name" value="UBC_2"/>
    <property type="match status" value="1"/>
</dbReference>
<proteinExistence type="predicted"/>
<dbReference type="Proteomes" id="UP001347796">
    <property type="component" value="Unassembled WGS sequence"/>
</dbReference>
<dbReference type="CDD" id="cd23794">
    <property type="entry name" value="UBCc_UBE2F_UBE2M"/>
    <property type="match status" value="1"/>
</dbReference>
<dbReference type="InterPro" id="IPR000608">
    <property type="entry name" value="UBC"/>
</dbReference>
<sequence length="301" mass="34074">MKFLPLMKEVQQLMKDIDSISNSQVKVESFKNRDTLTNRNGATILRLEIKPNDGYYNGTTHYFNIIITADYPDEPPVIQCETSIFHPNIVDMSGLDDQGSNICLNILEESNWDPTIGLGGCVIGILYLLYNPQLDDPWNTERFSESEFAERLKKCLSECTIENDNKVQIPKQYNQIILLDDDDDDDDDDADVDADAGDDELEKMDDSLAPSKEMGAILQENEINMGQTISENETSEMDVDICELMVPEYTCETATIKIDSKYELEDKFTGYKLTRHGTTAIPDLGINTISSFPFLVKRFTV</sequence>
<keyword evidence="4" id="KW-1185">Reference proteome</keyword>
<reference evidence="3 4" key="1">
    <citation type="submission" date="2024-01" db="EMBL/GenBank/DDBJ databases">
        <title>The genome of the rayed Mediterranean limpet Patella caerulea (Linnaeus, 1758).</title>
        <authorList>
            <person name="Anh-Thu Weber A."/>
            <person name="Halstead-Nussloch G."/>
        </authorList>
    </citation>
    <scope>NUCLEOTIDE SEQUENCE [LARGE SCALE GENOMIC DNA]</scope>
    <source>
        <strain evidence="3">AATW-2023a</strain>
        <tissue evidence="3">Whole specimen</tissue>
    </source>
</reference>
<dbReference type="InterPro" id="IPR016135">
    <property type="entry name" value="UBQ-conjugating_enzyme/RWD"/>
</dbReference>
<accession>A0AAN8JHA4</accession>
<evidence type="ECO:0000259" key="2">
    <source>
        <dbReference type="PROSITE" id="PS50127"/>
    </source>
</evidence>
<dbReference type="Pfam" id="PF00179">
    <property type="entry name" value="UQ_con"/>
    <property type="match status" value="1"/>
</dbReference>
<name>A0AAN8JHA4_PATCE</name>
<protein>
    <recommendedName>
        <fullName evidence="2">UBC core domain-containing protein</fullName>
    </recommendedName>
</protein>
<evidence type="ECO:0000313" key="4">
    <source>
        <dbReference type="Proteomes" id="UP001347796"/>
    </source>
</evidence>
<dbReference type="EMBL" id="JAZGQO010000010">
    <property type="protein sequence ID" value="KAK6175505.1"/>
    <property type="molecule type" value="Genomic_DNA"/>
</dbReference>